<organism evidence="1 2">
    <name type="scientific">Streptomyces xanthochromogenes</name>
    <dbReference type="NCBI Taxonomy" id="67384"/>
    <lineage>
        <taxon>Bacteria</taxon>
        <taxon>Bacillati</taxon>
        <taxon>Actinomycetota</taxon>
        <taxon>Actinomycetes</taxon>
        <taxon>Kitasatosporales</taxon>
        <taxon>Streptomycetaceae</taxon>
        <taxon>Streptomyces</taxon>
    </lineage>
</organism>
<gene>
    <name evidence="1" type="ORF">GCM10010326_02820</name>
</gene>
<name>A0ABQ2ZH40_9ACTN</name>
<evidence type="ECO:0000313" key="1">
    <source>
        <dbReference type="EMBL" id="GGY14753.1"/>
    </source>
</evidence>
<proteinExistence type="predicted"/>
<reference evidence="2" key="1">
    <citation type="journal article" date="2019" name="Int. J. Syst. Evol. Microbiol.">
        <title>The Global Catalogue of Microorganisms (GCM) 10K type strain sequencing project: providing services to taxonomists for standard genome sequencing and annotation.</title>
        <authorList>
            <consortium name="The Broad Institute Genomics Platform"/>
            <consortium name="The Broad Institute Genome Sequencing Center for Infectious Disease"/>
            <person name="Wu L."/>
            <person name="Ma J."/>
        </authorList>
    </citation>
    <scope>NUCLEOTIDE SEQUENCE [LARGE SCALE GENOMIC DNA]</scope>
    <source>
        <strain evidence="2">JCM 4594</strain>
    </source>
</reference>
<accession>A0ABQ2ZH40</accession>
<protein>
    <recommendedName>
        <fullName evidence="3">STAS domain-containing protein</fullName>
    </recommendedName>
</protein>
<keyword evidence="2" id="KW-1185">Reference proteome</keyword>
<dbReference type="EMBL" id="BMUU01000001">
    <property type="protein sequence ID" value="GGY14753.1"/>
    <property type="molecule type" value="Genomic_DNA"/>
</dbReference>
<evidence type="ECO:0000313" key="2">
    <source>
        <dbReference type="Proteomes" id="UP000600946"/>
    </source>
</evidence>
<sequence>MPTCEPVVANPDGAAAAISAVARAPTASAFRTRRSAVKPEFGALRVSLDLDCICYSSLVRLAAAAARARRWEWAHVPELLGICGVSRHGGALQALDGAHLEAQ</sequence>
<evidence type="ECO:0008006" key="3">
    <source>
        <dbReference type="Google" id="ProtNLM"/>
    </source>
</evidence>
<dbReference type="Proteomes" id="UP000600946">
    <property type="component" value="Unassembled WGS sequence"/>
</dbReference>
<comment type="caution">
    <text evidence="1">The sequence shown here is derived from an EMBL/GenBank/DDBJ whole genome shotgun (WGS) entry which is preliminary data.</text>
</comment>